<evidence type="ECO:0000313" key="6">
    <source>
        <dbReference type="Proteomes" id="UP000261087"/>
    </source>
</evidence>
<keyword evidence="2" id="KW-0378">Hydrolase</keyword>
<evidence type="ECO:0000256" key="2">
    <source>
        <dbReference type="ARBA" id="ARBA00022801"/>
    </source>
</evidence>
<dbReference type="Proteomes" id="UP000261087">
    <property type="component" value="Unassembled WGS sequence"/>
</dbReference>
<dbReference type="InterPro" id="IPR051214">
    <property type="entry name" value="GH32_Enzymes"/>
</dbReference>
<sequence length="174" mass="20659">MKRNGVYSGSAFVENNTIYYFYTGNVKLTDRNGYDYIHEGREQNTICCKSEDGFSIDKKELIMSNKHYPSNISKHVRDPKIIKKDENYYLILGARTNDNQGCVLLYKSQDLKNFEYFNTITTPKRFGYMWECPDLFELDDYLFLVVCPQGVKQSHFNYENIYPLWTRSYDYKSI</sequence>
<dbReference type="Pfam" id="PF00251">
    <property type="entry name" value="Glyco_hydro_32N"/>
    <property type="match status" value="1"/>
</dbReference>
<dbReference type="RefSeq" id="WP_008788602.1">
    <property type="nucleotide sequence ID" value="NZ_CAJKXS010000127.1"/>
</dbReference>
<dbReference type="GO" id="GO:0016798">
    <property type="term" value="F:hydrolase activity, acting on glycosyl bonds"/>
    <property type="evidence" value="ECO:0007669"/>
    <property type="project" value="UniProtKB-KW"/>
</dbReference>
<comment type="caution">
    <text evidence="5">The sequence shown here is derived from an EMBL/GenBank/DDBJ whole genome shotgun (WGS) entry which is preliminary data.</text>
</comment>
<keyword evidence="3" id="KW-0326">Glycosidase</keyword>
<dbReference type="SUPFAM" id="SSF75005">
    <property type="entry name" value="Arabinanase/levansucrase/invertase"/>
    <property type="match status" value="1"/>
</dbReference>
<dbReference type="Gene3D" id="2.115.10.20">
    <property type="entry name" value="Glycosyl hydrolase domain, family 43"/>
    <property type="match status" value="1"/>
</dbReference>
<dbReference type="PANTHER" id="PTHR43101:SF1">
    <property type="entry name" value="BETA-FRUCTOSIDASE"/>
    <property type="match status" value="1"/>
</dbReference>
<name>A0A3E5FTM8_9FIRM</name>
<evidence type="ECO:0000256" key="3">
    <source>
        <dbReference type="ARBA" id="ARBA00023295"/>
    </source>
</evidence>
<feature type="domain" description="Glycosyl hydrolase family 32 N-terminal" evidence="4">
    <location>
        <begin position="2"/>
        <end position="162"/>
    </location>
</feature>
<dbReference type="GeneID" id="78231098"/>
<dbReference type="EMBL" id="QSVF01000002">
    <property type="protein sequence ID" value="RGO13051.1"/>
    <property type="molecule type" value="Genomic_DNA"/>
</dbReference>
<gene>
    <name evidence="5" type="ORF">DXB31_01060</name>
</gene>
<organism evidence="5 6">
    <name type="scientific">Thomasclavelia spiroformis</name>
    <dbReference type="NCBI Taxonomy" id="29348"/>
    <lineage>
        <taxon>Bacteria</taxon>
        <taxon>Bacillati</taxon>
        <taxon>Bacillota</taxon>
        <taxon>Erysipelotrichia</taxon>
        <taxon>Erysipelotrichales</taxon>
        <taxon>Coprobacillaceae</taxon>
        <taxon>Thomasclavelia</taxon>
    </lineage>
</organism>
<dbReference type="InterPro" id="IPR023296">
    <property type="entry name" value="Glyco_hydro_beta-prop_sf"/>
</dbReference>
<accession>A0A3E5FTM8</accession>
<protein>
    <recommendedName>
        <fullName evidence="4">Glycosyl hydrolase family 32 N-terminal domain-containing protein</fullName>
    </recommendedName>
</protein>
<evidence type="ECO:0000256" key="1">
    <source>
        <dbReference type="ARBA" id="ARBA00009902"/>
    </source>
</evidence>
<dbReference type="InterPro" id="IPR013148">
    <property type="entry name" value="Glyco_hydro_32_N"/>
</dbReference>
<dbReference type="PANTHER" id="PTHR43101">
    <property type="entry name" value="BETA-FRUCTOSIDASE"/>
    <property type="match status" value="1"/>
</dbReference>
<evidence type="ECO:0000313" key="5">
    <source>
        <dbReference type="EMBL" id="RGO13051.1"/>
    </source>
</evidence>
<proteinExistence type="inferred from homology"/>
<reference evidence="5 6" key="1">
    <citation type="submission" date="2018-08" db="EMBL/GenBank/DDBJ databases">
        <title>A genome reference for cultivated species of the human gut microbiota.</title>
        <authorList>
            <person name="Zou Y."/>
            <person name="Xue W."/>
            <person name="Luo G."/>
        </authorList>
    </citation>
    <scope>NUCLEOTIDE SEQUENCE [LARGE SCALE GENOMIC DNA]</scope>
    <source>
        <strain evidence="5 6">OM02-6</strain>
    </source>
</reference>
<comment type="similarity">
    <text evidence="1">Belongs to the glycosyl hydrolase 32 family.</text>
</comment>
<dbReference type="AlphaFoldDB" id="A0A3E5FTM8"/>
<evidence type="ECO:0000259" key="4">
    <source>
        <dbReference type="Pfam" id="PF00251"/>
    </source>
</evidence>